<dbReference type="InterPro" id="IPR036378">
    <property type="entry name" value="FAS1_dom_sf"/>
</dbReference>
<dbReference type="PANTHER" id="PTHR10900">
    <property type="entry name" value="PERIOSTIN-RELATED"/>
    <property type="match status" value="1"/>
</dbReference>
<dbReference type="Gene3D" id="2.30.180.10">
    <property type="entry name" value="FAS1 domain"/>
    <property type="match status" value="4"/>
</dbReference>
<sequence length="685" mass="77330">MIILRSILVACLTTCTAVAQTSMTGTLEANPEMTRFMFFLNRIGLSPGDGNIVFAPVNEAWNDLDEKSHPQNEVWEKYRDQPEFIMHLKHVITEHVLLGDEVGVGLTVGEIWDNARKDLKTTSASVGNATITQNPKLIEDVPASAVISANIETTNGYIHALSQVIWPRYLADGIVNQLFDDRSWKYAFTTMANLILHTGLEDKIDDIYDHGLTLLVPPNRRFNRGEIDLPVLLTNEMFGYCKELVLSHMVDYIHHSQSIFAKEETQYLLISERKTHLWVATTENQIRFQSELVLLFDQPSRGGLWHAIDMPLKPPSIRDFTDFTWKSTDQDTSDCMKVFINSLVDSRRLSEEMGVKLTMFCPSGAAFKQFNNEDYQRLLEPEWRRHCTEFLMNMITEGYHTRAELVAKAPSTITFLNGATYDLRRTGDAVRIKNGPGEQARSYFGDLIATDGYLHMTDRVISPTAVTRSVYDQTKENPDYSLVTENIDFVDMQDMIDRDLPITFLAPYDRAWWRVRFATIDGEAIINRHIFRGLYFCDVIANMTEITSVEGDVHAVTLRGDNQENLFIGDAFVFDCDILARNGVLHHIDRVLDMEYPTEAPTTSPAPTGTPVPSLSFQPSTNPAGPPPTVSFANINFQNGYVRPTNPPNFYQPFFSGAPTVALTLSNKIMATGVTLMVSAMLMML</sequence>
<evidence type="ECO:0000256" key="2">
    <source>
        <dbReference type="SAM" id="SignalP"/>
    </source>
</evidence>
<evidence type="ECO:0000259" key="3">
    <source>
        <dbReference type="PROSITE" id="PS50213"/>
    </source>
</evidence>
<dbReference type="PANTHER" id="PTHR10900:SF77">
    <property type="entry name" value="FI19380P1"/>
    <property type="match status" value="1"/>
</dbReference>
<gene>
    <name evidence="4" type="ORF">CYCCA115_LOCUS11311</name>
</gene>
<dbReference type="EMBL" id="CAKOGP040001736">
    <property type="protein sequence ID" value="CAJ1947793.1"/>
    <property type="molecule type" value="Genomic_DNA"/>
</dbReference>
<evidence type="ECO:0000313" key="4">
    <source>
        <dbReference type="EMBL" id="CAJ1947793.1"/>
    </source>
</evidence>
<dbReference type="Proteomes" id="UP001295423">
    <property type="component" value="Unassembled WGS sequence"/>
</dbReference>
<feature type="domain" description="FAS1" evidence="3">
    <location>
        <begin position="320"/>
        <end position="461"/>
    </location>
</feature>
<organism evidence="4 5">
    <name type="scientific">Cylindrotheca closterium</name>
    <dbReference type="NCBI Taxonomy" id="2856"/>
    <lineage>
        <taxon>Eukaryota</taxon>
        <taxon>Sar</taxon>
        <taxon>Stramenopiles</taxon>
        <taxon>Ochrophyta</taxon>
        <taxon>Bacillariophyta</taxon>
        <taxon>Bacillariophyceae</taxon>
        <taxon>Bacillariophycidae</taxon>
        <taxon>Bacillariales</taxon>
        <taxon>Bacillariaceae</taxon>
        <taxon>Cylindrotheca</taxon>
    </lineage>
</organism>
<dbReference type="PROSITE" id="PS50213">
    <property type="entry name" value="FAS1"/>
    <property type="match status" value="4"/>
</dbReference>
<dbReference type="InterPro" id="IPR000782">
    <property type="entry name" value="FAS1_domain"/>
</dbReference>
<evidence type="ECO:0000313" key="5">
    <source>
        <dbReference type="Proteomes" id="UP001295423"/>
    </source>
</evidence>
<dbReference type="SMART" id="SM00554">
    <property type="entry name" value="FAS1"/>
    <property type="match status" value="3"/>
</dbReference>
<keyword evidence="5" id="KW-1185">Reference proteome</keyword>
<evidence type="ECO:0000256" key="1">
    <source>
        <dbReference type="SAM" id="MobiDB-lite"/>
    </source>
</evidence>
<feature type="chain" id="PRO_5042293176" description="FAS1 domain-containing protein" evidence="2">
    <location>
        <begin position="20"/>
        <end position="685"/>
    </location>
</feature>
<feature type="domain" description="FAS1" evidence="3">
    <location>
        <begin position="467"/>
        <end position="592"/>
    </location>
</feature>
<feature type="region of interest" description="Disordered" evidence="1">
    <location>
        <begin position="598"/>
        <end position="624"/>
    </location>
</feature>
<name>A0AAD2FNZ1_9STRA</name>
<feature type="domain" description="FAS1" evidence="3">
    <location>
        <begin position="20"/>
        <end position="165"/>
    </location>
</feature>
<protein>
    <recommendedName>
        <fullName evidence="3">FAS1 domain-containing protein</fullName>
    </recommendedName>
</protein>
<feature type="compositionally biased region" description="Low complexity" evidence="1">
    <location>
        <begin position="598"/>
        <end position="614"/>
    </location>
</feature>
<feature type="domain" description="FAS1" evidence="3">
    <location>
        <begin position="175"/>
        <end position="312"/>
    </location>
</feature>
<dbReference type="SUPFAM" id="SSF82153">
    <property type="entry name" value="FAS1 domain"/>
    <property type="match status" value="4"/>
</dbReference>
<proteinExistence type="predicted"/>
<reference evidence="4" key="1">
    <citation type="submission" date="2023-08" db="EMBL/GenBank/DDBJ databases">
        <authorList>
            <person name="Audoor S."/>
            <person name="Bilcke G."/>
        </authorList>
    </citation>
    <scope>NUCLEOTIDE SEQUENCE</scope>
</reference>
<dbReference type="AlphaFoldDB" id="A0AAD2FNZ1"/>
<dbReference type="Pfam" id="PF02469">
    <property type="entry name" value="Fasciclin"/>
    <property type="match status" value="4"/>
</dbReference>
<feature type="signal peptide" evidence="2">
    <location>
        <begin position="1"/>
        <end position="19"/>
    </location>
</feature>
<comment type="caution">
    <text evidence="4">The sequence shown here is derived from an EMBL/GenBank/DDBJ whole genome shotgun (WGS) entry which is preliminary data.</text>
</comment>
<accession>A0AAD2FNZ1</accession>
<keyword evidence="2" id="KW-0732">Signal</keyword>
<dbReference type="InterPro" id="IPR050904">
    <property type="entry name" value="Adhesion/Biosynth-related"/>
</dbReference>